<evidence type="ECO:0000313" key="1">
    <source>
        <dbReference type="EMBL" id="KAL1259988.1"/>
    </source>
</evidence>
<gene>
    <name evidence="1" type="ORF">QQF64_007815</name>
</gene>
<organism evidence="1 2">
    <name type="scientific">Cirrhinus molitorella</name>
    <name type="common">mud carp</name>
    <dbReference type="NCBI Taxonomy" id="172907"/>
    <lineage>
        <taxon>Eukaryota</taxon>
        <taxon>Metazoa</taxon>
        <taxon>Chordata</taxon>
        <taxon>Craniata</taxon>
        <taxon>Vertebrata</taxon>
        <taxon>Euteleostomi</taxon>
        <taxon>Actinopterygii</taxon>
        <taxon>Neopterygii</taxon>
        <taxon>Teleostei</taxon>
        <taxon>Ostariophysi</taxon>
        <taxon>Cypriniformes</taxon>
        <taxon>Cyprinidae</taxon>
        <taxon>Labeoninae</taxon>
        <taxon>Labeonini</taxon>
        <taxon>Cirrhinus</taxon>
    </lineage>
</organism>
<evidence type="ECO:0000313" key="2">
    <source>
        <dbReference type="Proteomes" id="UP001558613"/>
    </source>
</evidence>
<reference evidence="1 2" key="1">
    <citation type="submission" date="2023-09" db="EMBL/GenBank/DDBJ databases">
        <authorList>
            <person name="Wang M."/>
        </authorList>
    </citation>
    <scope>NUCLEOTIDE SEQUENCE [LARGE SCALE GENOMIC DNA]</scope>
    <source>
        <strain evidence="1">GT-2023</strain>
        <tissue evidence="1">Liver</tissue>
    </source>
</reference>
<comment type="caution">
    <text evidence="1">The sequence shown here is derived from an EMBL/GenBank/DDBJ whole genome shotgun (WGS) entry which is preliminary data.</text>
</comment>
<evidence type="ECO:0008006" key="3">
    <source>
        <dbReference type="Google" id="ProtNLM"/>
    </source>
</evidence>
<proteinExistence type="predicted"/>
<sequence length="171" mass="19946">MSTFQAPESFDFSQPTTWPLRIQHFSRFRIATKLDKEEGEVQVNLLIYAMGKDAETIFTSFRFTEPANSRDYKTVVEKFNEHFIPRRNVIHERACFHQRSQKTGKSVEAFVRGLYELAEHCEFGALREEQIRDRLVIGIADRGVSQRQQMESDLSLEKAVQMARQAELIKT</sequence>
<keyword evidence="2" id="KW-1185">Reference proteome</keyword>
<accession>A0ABR3M4E8</accession>
<dbReference type="PANTHER" id="PTHR33198:SF20">
    <property type="entry name" value="RETROTRANSPOSON GAG DOMAIN-CONTAINING PROTEIN"/>
    <property type="match status" value="1"/>
</dbReference>
<protein>
    <recommendedName>
        <fullName evidence="3">Retrotransposon gag domain-containing protein</fullName>
    </recommendedName>
</protein>
<name>A0ABR3M4E8_9TELE</name>
<dbReference type="PANTHER" id="PTHR33198">
    <property type="entry name" value="ANK_REP_REGION DOMAIN-CONTAINING PROTEIN-RELATED"/>
    <property type="match status" value="1"/>
</dbReference>
<dbReference type="Proteomes" id="UP001558613">
    <property type="component" value="Unassembled WGS sequence"/>
</dbReference>
<dbReference type="EMBL" id="JAYMGO010000015">
    <property type="protein sequence ID" value="KAL1259988.1"/>
    <property type="molecule type" value="Genomic_DNA"/>
</dbReference>